<dbReference type="GO" id="GO:0003723">
    <property type="term" value="F:RNA binding"/>
    <property type="evidence" value="ECO:0007669"/>
    <property type="project" value="TreeGrafter"/>
</dbReference>
<dbReference type="OrthoDB" id="10376249at2759"/>
<comment type="similarity">
    <text evidence="1">Belongs to the histone-like Alba family.</text>
</comment>
<reference evidence="4" key="1">
    <citation type="submission" date="2021-01" db="EMBL/GenBank/DDBJ databases">
        <authorList>
            <consortium name="Genoscope - CEA"/>
            <person name="William W."/>
        </authorList>
    </citation>
    <scope>NUCLEOTIDE SEQUENCE</scope>
</reference>
<evidence type="ECO:0000313" key="4">
    <source>
        <dbReference type="EMBL" id="CAD8183042.1"/>
    </source>
</evidence>
<comment type="caution">
    <text evidence="4">The sequence shown here is derived from an EMBL/GenBank/DDBJ whole genome shotgun (WGS) entry which is preliminary data.</text>
</comment>
<dbReference type="EMBL" id="CAJJDP010000079">
    <property type="protein sequence ID" value="CAD8183042.1"/>
    <property type="molecule type" value="Genomic_DNA"/>
</dbReference>
<feature type="compositionally biased region" description="Polar residues" evidence="2">
    <location>
        <begin position="262"/>
        <end position="272"/>
    </location>
</feature>
<dbReference type="InterPro" id="IPR051958">
    <property type="entry name" value="Alba-like_NAB"/>
</dbReference>
<feature type="compositionally biased region" description="Basic and acidic residues" evidence="2">
    <location>
        <begin position="196"/>
        <end position="252"/>
    </location>
</feature>
<proteinExistence type="inferred from homology"/>
<dbReference type="PANTHER" id="PTHR13516:SF4">
    <property type="entry name" value="FI09323P"/>
    <property type="match status" value="1"/>
</dbReference>
<name>A0A8S1W413_PAROT</name>
<gene>
    <name evidence="4" type="ORF">POCTA_138.1.T0800119</name>
</gene>
<evidence type="ECO:0000256" key="2">
    <source>
        <dbReference type="SAM" id="MobiDB-lite"/>
    </source>
</evidence>
<dbReference type="PANTHER" id="PTHR13516">
    <property type="entry name" value="RIBONUCLEASE P SUBUNIT P25"/>
    <property type="match status" value="1"/>
</dbReference>
<evidence type="ECO:0000256" key="1">
    <source>
        <dbReference type="ARBA" id="ARBA00008018"/>
    </source>
</evidence>
<dbReference type="Proteomes" id="UP000683925">
    <property type="component" value="Unassembled WGS sequence"/>
</dbReference>
<protein>
    <recommendedName>
        <fullName evidence="3">DNA/RNA-binding protein Alba-like domain-containing protein</fullName>
    </recommendedName>
</protein>
<keyword evidence="5" id="KW-1185">Reference proteome</keyword>
<feature type="domain" description="DNA/RNA-binding protein Alba-like" evidence="3">
    <location>
        <begin position="45"/>
        <end position="108"/>
    </location>
</feature>
<feature type="region of interest" description="Disordered" evidence="2">
    <location>
        <begin position="181"/>
        <end position="292"/>
    </location>
</feature>
<sequence>MSQHSVEYLKCFVISIEIQIDFISYIGIRYYQQIMEQREKSDIMIQSKSSQDQIAQYLVKAVLFLRDRDNKNESVRLYGAGSAIPNVILVAEIIRARFKGLSSIATFENMKKNIDVKENGETKNIPIVIPAIRIKLTCNPTQEELDQPGYQAPGEVKANGKFDLFSYVMIYAKNLYISKNKKPRPNKDYSYSNKFQNEKQKQPQEDRVALITRGDSHALKRKPDQPDQKESYRRSSRSQERLNDRQSNERNSKFRTRPRPIQNHSNLNFSSQNDRENRTKQGAIKTRGGNRK</sequence>
<evidence type="ECO:0000313" key="5">
    <source>
        <dbReference type="Proteomes" id="UP000683925"/>
    </source>
</evidence>
<dbReference type="InterPro" id="IPR002775">
    <property type="entry name" value="DNA/RNA-bd_Alba-like"/>
</dbReference>
<accession>A0A8S1W413</accession>
<evidence type="ECO:0000259" key="3">
    <source>
        <dbReference type="Pfam" id="PF01918"/>
    </source>
</evidence>
<dbReference type="OMA" id="IATFENM"/>
<dbReference type="AlphaFoldDB" id="A0A8S1W413"/>
<dbReference type="Pfam" id="PF01918">
    <property type="entry name" value="Alba"/>
    <property type="match status" value="1"/>
</dbReference>
<organism evidence="4 5">
    <name type="scientific">Paramecium octaurelia</name>
    <dbReference type="NCBI Taxonomy" id="43137"/>
    <lineage>
        <taxon>Eukaryota</taxon>
        <taxon>Sar</taxon>
        <taxon>Alveolata</taxon>
        <taxon>Ciliophora</taxon>
        <taxon>Intramacronucleata</taxon>
        <taxon>Oligohymenophorea</taxon>
        <taxon>Peniculida</taxon>
        <taxon>Parameciidae</taxon>
        <taxon>Paramecium</taxon>
    </lineage>
</organism>